<accession>A0A2Z4Y0Z6</accession>
<evidence type="ECO:0000313" key="6">
    <source>
        <dbReference type="EMBL" id="AXA34619.1"/>
    </source>
</evidence>
<feature type="site" description="Important for substrate specificity" evidence="4">
    <location>
        <position position="184"/>
    </location>
</feature>
<comment type="catalytic activity">
    <reaction evidence="4">
        <text>L-homoserine + acetyl-CoA = O-acetyl-L-homoserine + CoA</text>
        <dbReference type="Rhea" id="RHEA:13701"/>
        <dbReference type="ChEBI" id="CHEBI:57287"/>
        <dbReference type="ChEBI" id="CHEBI:57288"/>
        <dbReference type="ChEBI" id="CHEBI:57476"/>
        <dbReference type="ChEBI" id="CHEBI:57716"/>
        <dbReference type="EC" id="2.3.1.31"/>
    </reaction>
</comment>
<evidence type="ECO:0000256" key="5">
    <source>
        <dbReference type="PIRSR" id="PIRSR000450-1"/>
    </source>
</evidence>
<keyword evidence="4" id="KW-0963">Cytoplasm</keyword>
<dbReference type="Proteomes" id="UP000681131">
    <property type="component" value="Chromosome"/>
</dbReference>
<keyword evidence="1 4" id="KW-0028">Amino-acid biosynthesis</keyword>
<dbReference type="GO" id="GO:0005737">
    <property type="term" value="C:cytoplasm"/>
    <property type="evidence" value="ECO:0007669"/>
    <property type="project" value="UniProtKB-SubCell"/>
</dbReference>
<feature type="binding site" evidence="4">
    <location>
        <position position="240"/>
    </location>
    <ligand>
        <name>substrate</name>
    </ligand>
</feature>
<dbReference type="EC" id="2.3.1.31" evidence="4"/>
<dbReference type="GO" id="GO:0008899">
    <property type="term" value="F:homoserine O-succinyltransferase activity"/>
    <property type="evidence" value="ECO:0007669"/>
    <property type="project" value="UniProtKB-UniRule"/>
</dbReference>
<dbReference type="UniPathway" id="UPA00051">
    <property type="reaction ID" value="UER00074"/>
</dbReference>
<dbReference type="EMBL" id="CP021781">
    <property type="protein sequence ID" value="AXA34619.1"/>
    <property type="molecule type" value="Genomic_DNA"/>
</dbReference>
<dbReference type="AlphaFoldDB" id="A0A2Z4Y0Z6"/>
<dbReference type="InterPro" id="IPR029062">
    <property type="entry name" value="Class_I_gatase-like"/>
</dbReference>
<evidence type="ECO:0000313" key="9">
    <source>
        <dbReference type="Proteomes" id="UP000681131"/>
    </source>
</evidence>
<dbReference type="GO" id="GO:0009086">
    <property type="term" value="P:methionine biosynthetic process"/>
    <property type="evidence" value="ECO:0007669"/>
    <property type="project" value="UniProtKB-UniRule"/>
</dbReference>
<comment type="pathway">
    <text evidence="4">Amino-acid biosynthesis; L-methionine biosynthesis via de novo pathway; O-acetyl-L-homoserine from L-homoserine: step 1/1.</text>
</comment>
<feature type="binding site" evidence="4">
    <location>
        <position position="184"/>
    </location>
    <ligand>
        <name>substrate</name>
    </ligand>
</feature>
<evidence type="ECO:0000313" key="8">
    <source>
        <dbReference type="Proteomes" id="UP000251120"/>
    </source>
</evidence>
<keyword evidence="3 4" id="KW-0012">Acyltransferase</keyword>
<comment type="function">
    <text evidence="4">Transfers an acetyl group from acetyl-CoA to L-homoserine, forming acetyl-L-homoserine.</text>
</comment>
<dbReference type="OrthoDB" id="9772423at2"/>
<feature type="site" description="Important for acyl-CoA specificity" evidence="4">
    <location>
        <position position="102"/>
    </location>
</feature>
<feature type="active site" description="Acyl-thioester intermediate" evidence="4 5">
    <location>
        <position position="133"/>
    </location>
</feature>
<keyword evidence="9" id="KW-1185">Reference proteome</keyword>
<comment type="similarity">
    <text evidence="4">Belongs to the MetA family.</text>
</comment>
<dbReference type="HAMAP" id="MF_00295">
    <property type="entry name" value="MetA_acyltransf"/>
    <property type="match status" value="1"/>
</dbReference>
<gene>
    <name evidence="4" type="primary">metAA</name>
    <name evidence="6" type="ORF">CDH04_09520</name>
    <name evidence="7" type="ORF">FZC43_09530</name>
</gene>
<dbReference type="GO" id="GO:0004414">
    <property type="term" value="F:homoserine O-acetyltransferase activity"/>
    <property type="evidence" value="ECO:0007669"/>
    <property type="project" value="UniProtKB-EC"/>
</dbReference>
<evidence type="ECO:0000256" key="4">
    <source>
        <dbReference type="HAMAP-Rule" id="MF_00295"/>
    </source>
</evidence>
<evidence type="ECO:0000313" key="7">
    <source>
        <dbReference type="EMBL" id="QIW12863.1"/>
    </source>
</evidence>
<dbReference type="RefSeq" id="WP_112870794.1">
    <property type="nucleotide sequence ID" value="NZ_CP021781.1"/>
</dbReference>
<keyword evidence="4" id="KW-0486">Methionine biosynthesis</keyword>
<dbReference type="PANTHER" id="PTHR20919:SF0">
    <property type="entry name" value="HOMOSERINE O-SUCCINYLTRANSFERASE"/>
    <property type="match status" value="1"/>
</dbReference>
<name>A0A2Z4Y0Z6_9GAMM</name>
<dbReference type="Pfam" id="PF04204">
    <property type="entry name" value="HTS"/>
    <property type="match status" value="1"/>
</dbReference>
<feature type="active site" evidence="4">
    <location>
        <position position="228"/>
    </location>
</feature>
<dbReference type="PANTHER" id="PTHR20919">
    <property type="entry name" value="HOMOSERINE O-SUCCINYLTRANSFERASE"/>
    <property type="match status" value="1"/>
</dbReference>
<dbReference type="Proteomes" id="UP000251120">
    <property type="component" value="Chromosome"/>
</dbReference>
<dbReference type="EMBL" id="CP043424">
    <property type="protein sequence ID" value="QIW12863.1"/>
    <property type="molecule type" value="Genomic_DNA"/>
</dbReference>
<keyword evidence="2 4" id="KW-0808">Transferase</keyword>
<dbReference type="SUPFAM" id="SSF52317">
    <property type="entry name" value="Class I glutamine amidotransferase-like"/>
    <property type="match status" value="1"/>
</dbReference>
<reference evidence="6 8" key="1">
    <citation type="submission" date="2017-06" db="EMBL/GenBank/DDBJ databases">
        <title>Complete genome of Francisella adeliensis.</title>
        <authorList>
            <person name="Vallesi A."/>
            <person name="Sjodin A."/>
        </authorList>
    </citation>
    <scope>NUCLEOTIDE SEQUENCE [LARGE SCALE GENOMIC DNA]</scope>
    <source>
        <strain evidence="6 8">FDC440</strain>
    </source>
</reference>
<comment type="caution">
    <text evidence="4">Lacks conserved residue(s) required for the propagation of feature annotation.</text>
</comment>
<dbReference type="InterPro" id="IPR033752">
    <property type="entry name" value="MetA_family"/>
</dbReference>
<organism evidence="6 8">
    <name type="scientific">Francisella adeliensis</name>
    <dbReference type="NCBI Taxonomy" id="2007306"/>
    <lineage>
        <taxon>Bacteria</taxon>
        <taxon>Pseudomonadati</taxon>
        <taxon>Pseudomonadota</taxon>
        <taxon>Gammaproteobacteria</taxon>
        <taxon>Thiotrichales</taxon>
        <taxon>Francisellaceae</taxon>
        <taxon>Francisella</taxon>
    </lineage>
</organism>
<comment type="subcellular location">
    <subcellularLocation>
        <location evidence="4">Cytoplasm</location>
    </subcellularLocation>
</comment>
<dbReference type="Gene3D" id="3.40.50.880">
    <property type="match status" value="1"/>
</dbReference>
<evidence type="ECO:0000256" key="3">
    <source>
        <dbReference type="ARBA" id="ARBA00023315"/>
    </source>
</evidence>
<dbReference type="PIRSF" id="PIRSF000450">
    <property type="entry name" value="H_ser_succinyltr"/>
    <property type="match status" value="1"/>
</dbReference>
<reference evidence="7 9" key="2">
    <citation type="submission" date="2019-08" db="EMBL/GenBank/DDBJ databases">
        <title>Complete genome sequences of Francisella adeliensis (FSC1325 and FSC1326).</title>
        <authorList>
            <person name="Ohrman C."/>
            <person name="Uneklint I."/>
            <person name="Vallesi A."/>
            <person name="Karlsson L."/>
            <person name="Sjodin A."/>
        </authorList>
    </citation>
    <scope>NUCLEOTIDE SEQUENCE [LARGE SCALE GENOMIC DNA]</scope>
    <source>
        <strain evidence="7 9">FSC1325</strain>
    </source>
</reference>
<dbReference type="KEGG" id="fad:CDH04_09520"/>
<evidence type="ECO:0000256" key="1">
    <source>
        <dbReference type="ARBA" id="ARBA00022605"/>
    </source>
</evidence>
<protein>
    <recommendedName>
        <fullName evidence="4">Homoserine O-acetyltransferase</fullName>
        <shortName evidence="4">HAT</shortName>
        <ecNumber evidence="4">2.3.1.31</ecNumber>
    </recommendedName>
    <alternativeName>
        <fullName evidence="4">Homoserine transacetylase</fullName>
        <shortName evidence="4">HTA</shortName>
    </alternativeName>
</protein>
<proteinExistence type="inferred from homology"/>
<feature type="active site" description="Proton acceptor" evidence="4">
    <location>
        <position position="226"/>
    </location>
</feature>
<sequence length="283" mass="33375">MEINRDYSKNSSVLINDKSGIDKHTLRIAVLNLMPTVQETEYQWQDLLSQNKNSSVEVVFFNSLIRPSSKVDKRYIDQNYSNWEKYDFNELDGIVITGAPVELLDFNEVDFYPEVCKIIAKSIEYNLHLMLICWAAQAALHYLYAVDKCCLDKKLFGVYEHKIIDNKHPLFKNFNKTEMKACISRQTKVNSIEALKYTDRILSSEIDGLDCLVDKNNSNIIYMFNHLEYTEKTLEAEFVRDLSYKKTNPPYNYYQSKNNYVNIKYSWKDDRVNFYSNWIDTLI</sequence>
<feature type="binding site" evidence="4">
    <location>
        <position position="154"/>
    </location>
    <ligand>
        <name>substrate</name>
    </ligand>
</feature>
<evidence type="ECO:0000256" key="2">
    <source>
        <dbReference type="ARBA" id="ARBA00022679"/>
    </source>
</evidence>